<keyword evidence="4" id="KW-1185">Reference proteome</keyword>
<dbReference type="Pfam" id="PF03401">
    <property type="entry name" value="TctC"/>
    <property type="match status" value="1"/>
</dbReference>
<evidence type="ECO:0000256" key="1">
    <source>
        <dbReference type="ARBA" id="ARBA00006987"/>
    </source>
</evidence>
<dbReference type="SUPFAM" id="SSF53850">
    <property type="entry name" value="Periplasmic binding protein-like II"/>
    <property type="match status" value="1"/>
</dbReference>
<protein>
    <submittedName>
        <fullName evidence="3">Tripartite tricarboxylate transporter substrate binding protein</fullName>
    </submittedName>
</protein>
<reference evidence="3 4" key="1">
    <citation type="submission" date="2019-01" db="EMBL/GenBank/DDBJ databases">
        <authorList>
            <person name="Chen W.-M."/>
        </authorList>
    </citation>
    <scope>NUCLEOTIDE SEQUENCE [LARGE SCALE GENOMIC DNA]</scope>
    <source>
        <strain evidence="3 4">CCP-6</strain>
    </source>
</reference>
<evidence type="ECO:0000313" key="3">
    <source>
        <dbReference type="EMBL" id="RVT99368.1"/>
    </source>
</evidence>
<accession>A0A437MNZ6</accession>
<evidence type="ECO:0000313" key="4">
    <source>
        <dbReference type="Proteomes" id="UP000282957"/>
    </source>
</evidence>
<dbReference type="RefSeq" id="WP_127786263.1">
    <property type="nucleotide sequence ID" value="NZ_SACL01000001.1"/>
</dbReference>
<dbReference type="Gene3D" id="3.40.190.150">
    <property type="entry name" value="Bordetella uptake gene, domain 1"/>
    <property type="match status" value="1"/>
</dbReference>
<dbReference type="Gene3D" id="3.40.190.10">
    <property type="entry name" value="Periplasmic binding protein-like II"/>
    <property type="match status" value="1"/>
</dbReference>
<dbReference type="InterPro" id="IPR042100">
    <property type="entry name" value="Bug_dom1"/>
</dbReference>
<proteinExistence type="inferred from homology"/>
<comment type="caution">
    <text evidence="3">The sequence shown here is derived from an EMBL/GenBank/DDBJ whole genome shotgun (WGS) entry which is preliminary data.</text>
</comment>
<evidence type="ECO:0000256" key="2">
    <source>
        <dbReference type="SAM" id="SignalP"/>
    </source>
</evidence>
<dbReference type="InterPro" id="IPR005064">
    <property type="entry name" value="BUG"/>
</dbReference>
<dbReference type="PIRSF" id="PIRSF017082">
    <property type="entry name" value="YflP"/>
    <property type="match status" value="1"/>
</dbReference>
<sequence length="325" mass="33516">MRATRRAVLLAPLVAPLATPALAQDGFPNRPIRLVVPFPPGGSTDVVGRLVAAGLQQHLGQSVIVENRAGAQGGLASAAVSRGTPDGYTLLLTNGSSQGILPALAPQAAPYDPVAGFTHIGLAGLYWGTLLINPSFPARDLAGFIAEAKRRPGQINYATSGSGSSPHMFVELLKIEAGIDIVHVSYRGSGPALTAVLANEVPAMGDSLPSATPHIRSGALRPLGVSSATRVAAFPDVPTFAEQGFPRLAVDSWYGVAGPPGMAPAVTAKIAQALEATMSDAALAERMAGMGFEAKPMSGEPFKDMVARLYALWAETVRVSGVKPE</sequence>
<organism evidence="3 4">
    <name type="scientific">Rhodovarius crocodyli</name>
    <dbReference type="NCBI Taxonomy" id="1979269"/>
    <lineage>
        <taxon>Bacteria</taxon>
        <taxon>Pseudomonadati</taxon>
        <taxon>Pseudomonadota</taxon>
        <taxon>Alphaproteobacteria</taxon>
        <taxon>Acetobacterales</taxon>
        <taxon>Roseomonadaceae</taxon>
        <taxon>Rhodovarius</taxon>
    </lineage>
</organism>
<dbReference type="PANTHER" id="PTHR42928">
    <property type="entry name" value="TRICARBOXYLATE-BINDING PROTEIN"/>
    <property type="match status" value="1"/>
</dbReference>
<name>A0A437MNZ6_9PROT</name>
<gene>
    <name evidence="3" type="ORF">EOD42_04570</name>
</gene>
<feature type="chain" id="PRO_5019100645" evidence="2">
    <location>
        <begin position="24"/>
        <end position="325"/>
    </location>
</feature>
<dbReference type="OrthoDB" id="7248487at2"/>
<dbReference type="CDD" id="cd07012">
    <property type="entry name" value="PBP2_Bug_TTT"/>
    <property type="match status" value="1"/>
</dbReference>
<dbReference type="Proteomes" id="UP000282957">
    <property type="component" value="Unassembled WGS sequence"/>
</dbReference>
<dbReference type="AlphaFoldDB" id="A0A437MNZ6"/>
<feature type="signal peptide" evidence="2">
    <location>
        <begin position="1"/>
        <end position="23"/>
    </location>
</feature>
<keyword evidence="2" id="KW-0732">Signal</keyword>
<dbReference type="PANTHER" id="PTHR42928:SF5">
    <property type="entry name" value="BLR1237 PROTEIN"/>
    <property type="match status" value="1"/>
</dbReference>
<comment type="similarity">
    <text evidence="1">Belongs to the UPF0065 (bug) family.</text>
</comment>
<dbReference type="EMBL" id="SACL01000001">
    <property type="protein sequence ID" value="RVT99368.1"/>
    <property type="molecule type" value="Genomic_DNA"/>
</dbReference>